<evidence type="ECO:0008006" key="12">
    <source>
        <dbReference type="Google" id="ProtNLM"/>
    </source>
</evidence>
<dbReference type="InterPro" id="IPR036396">
    <property type="entry name" value="Cyt_P450_sf"/>
</dbReference>
<comment type="similarity">
    <text evidence="3 9">Belongs to the cytochrome P450 family.</text>
</comment>
<keyword evidence="11" id="KW-1185">Reference proteome</keyword>
<evidence type="ECO:0000256" key="4">
    <source>
        <dbReference type="ARBA" id="ARBA00022617"/>
    </source>
</evidence>
<dbReference type="PANTHER" id="PTHR46300:SF7">
    <property type="entry name" value="P450, PUTATIVE (EUROFUNG)-RELATED"/>
    <property type="match status" value="1"/>
</dbReference>
<dbReference type="Pfam" id="PF00067">
    <property type="entry name" value="p450"/>
    <property type="match status" value="1"/>
</dbReference>
<name>A0ABR3F3U6_9AGAR</name>
<reference evidence="10 11" key="1">
    <citation type="submission" date="2024-02" db="EMBL/GenBank/DDBJ databases">
        <title>A draft genome for the cacao thread blight pathogen Marasmius crinis-equi.</title>
        <authorList>
            <person name="Cohen S.P."/>
            <person name="Baruah I.K."/>
            <person name="Amoako-Attah I."/>
            <person name="Bukari Y."/>
            <person name="Meinhardt L.W."/>
            <person name="Bailey B.A."/>
        </authorList>
    </citation>
    <scope>NUCLEOTIDE SEQUENCE [LARGE SCALE GENOMIC DNA]</scope>
    <source>
        <strain evidence="10 11">GH-76</strain>
    </source>
</reference>
<dbReference type="InterPro" id="IPR002401">
    <property type="entry name" value="Cyt_P450_E_grp-I"/>
</dbReference>
<evidence type="ECO:0000313" key="10">
    <source>
        <dbReference type="EMBL" id="KAL0569905.1"/>
    </source>
</evidence>
<comment type="caution">
    <text evidence="10">The sequence shown here is derived from an EMBL/GenBank/DDBJ whole genome shotgun (WGS) entry which is preliminary data.</text>
</comment>
<sequence>MYGGDLVHFQVLNSQHVVVINTKELSDRMLDKRAGVYSDRPYVAMVEMLGWLPFNTSFLRYTDTWRKHRRLYQQGFRSRTSNEYLPIQTSKNAEFISNLREDPDNFLVHIRTLTAAVILDTIYGYEATPTDDSLAKLIENTARFAVTEFESPATAIVNMFPALRHLPLWLPIFRFQRAAVKSQKLVDRLLEEPYEYVRSNMRNGTGKPSLMAKFLEQNDADGGGEDQEFVIKGVCATGYGEKTVAALSTFFLAIAMHPDVQIKAQNELDTTFGRGLVPDYEERPNLPYIEAIIREVFRWVPPVPLSVPRAAFADDIVDGCYIPKGKAMSRDEADYPNPESFTPERFLNEDGRCNDDDSMFIFGAGRRICPGRYFASATVWMAIVSVLVEFDIGKPKSMDGKEIRSLEDANYSEGMIRYAAY</sequence>
<keyword evidence="5 9" id="KW-0479">Metal-binding</keyword>
<keyword evidence="4 9" id="KW-0349">Heme</keyword>
<evidence type="ECO:0000256" key="2">
    <source>
        <dbReference type="ARBA" id="ARBA00005179"/>
    </source>
</evidence>
<evidence type="ECO:0000313" key="11">
    <source>
        <dbReference type="Proteomes" id="UP001465976"/>
    </source>
</evidence>
<dbReference type="EMBL" id="JBAHYK010001029">
    <property type="protein sequence ID" value="KAL0569905.1"/>
    <property type="molecule type" value="Genomic_DNA"/>
</dbReference>
<comment type="pathway">
    <text evidence="2">Secondary metabolite biosynthesis.</text>
</comment>
<comment type="cofactor">
    <cofactor evidence="1">
        <name>heme</name>
        <dbReference type="ChEBI" id="CHEBI:30413"/>
    </cofactor>
</comment>
<keyword evidence="7 9" id="KW-0408">Iron</keyword>
<dbReference type="PROSITE" id="PS00086">
    <property type="entry name" value="CYTOCHROME_P450"/>
    <property type="match status" value="1"/>
</dbReference>
<keyword evidence="8 9" id="KW-0503">Monooxygenase</keyword>
<gene>
    <name evidence="10" type="ORF">V5O48_012051</name>
</gene>
<protein>
    <recommendedName>
        <fullName evidence="12">Cytochrome P450</fullName>
    </recommendedName>
</protein>
<evidence type="ECO:0000256" key="8">
    <source>
        <dbReference type="ARBA" id="ARBA00023033"/>
    </source>
</evidence>
<keyword evidence="6 9" id="KW-0560">Oxidoreductase</keyword>
<organism evidence="10 11">
    <name type="scientific">Marasmius crinis-equi</name>
    <dbReference type="NCBI Taxonomy" id="585013"/>
    <lineage>
        <taxon>Eukaryota</taxon>
        <taxon>Fungi</taxon>
        <taxon>Dikarya</taxon>
        <taxon>Basidiomycota</taxon>
        <taxon>Agaricomycotina</taxon>
        <taxon>Agaricomycetes</taxon>
        <taxon>Agaricomycetidae</taxon>
        <taxon>Agaricales</taxon>
        <taxon>Marasmiineae</taxon>
        <taxon>Marasmiaceae</taxon>
        <taxon>Marasmius</taxon>
    </lineage>
</organism>
<evidence type="ECO:0000256" key="6">
    <source>
        <dbReference type="ARBA" id="ARBA00023002"/>
    </source>
</evidence>
<evidence type="ECO:0000256" key="7">
    <source>
        <dbReference type="ARBA" id="ARBA00023004"/>
    </source>
</evidence>
<dbReference type="Proteomes" id="UP001465976">
    <property type="component" value="Unassembled WGS sequence"/>
</dbReference>
<dbReference type="Gene3D" id="1.10.630.10">
    <property type="entry name" value="Cytochrome P450"/>
    <property type="match status" value="1"/>
</dbReference>
<dbReference type="InterPro" id="IPR050364">
    <property type="entry name" value="Cytochrome_P450_fung"/>
</dbReference>
<evidence type="ECO:0000256" key="1">
    <source>
        <dbReference type="ARBA" id="ARBA00001971"/>
    </source>
</evidence>
<proteinExistence type="inferred from homology"/>
<dbReference type="InterPro" id="IPR001128">
    <property type="entry name" value="Cyt_P450"/>
</dbReference>
<evidence type="ECO:0000256" key="3">
    <source>
        <dbReference type="ARBA" id="ARBA00010617"/>
    </source>
</evidence>
<dbReference type="PRINTS" id="PR00463">
    <property type="entry name" value="EP450I"/>
</dbReference>
<dbReference type="CDD" id="cd11065">
    <property type="entry name" value="CYP64-like"/>
    <property type="match status" value="1"/>
</dbReference>
<dbReference type="InterPro" id="IPR017972">
    <property type="entry name" value="Cyt_P450_CS"/>
</dbReference>
<accession>A0ABR3F3U6</accession>
<dbReference type="SUPFAM" id="SSF48264">
    <property type="entry name" value="Cytochrome P450"/>
    <property type="match status" value="1"/>
</dbReference>
<evidence type="ECO:0000256" key="9">
    <source>
        <dbReference type="RuleBase" id="RU000461"/>
    </source>
</evidence>
<dbReference type="PANTHER" id="PTHR46300">
    <property type="entry name" value="P450, PUTATIVE (EUROFUNG)-RELATED-RELATED"/>
    <property type="match status" value="1"/>
</dbReference>
<dbReference type="PRINTS" id="PR00385">
    <property type="entry name" value="P450"/>
</dbReference>
<evidence type="ECO:0000256" key="5">
    <source>
        <dbReference type="ARBA" id="ARBA00022723"/>
    </source>
</evidence>